<dbReference type="PANTHER" id="PTHR37315:SF1">
    <property type="entry name" value="UPF0311 PROTEIN BLR7842"/>
    <property type="match status" value="1"/>
</dbReference>
<reference evidence="2 3" key="1">
    <citation type="submission" date="2023-07" db="EMBL/GenBank/DDBJ databases">
        <title>Sequencing the genomes of 1000 actinobacteria strains.</title>
        <authorList>
            <person name="Klenk H.-P."/>
        </authorList>
    </citation>
    <scope>NUCLEOTIDE SEQUENCE [LARGE SCALE GENOMIC DNA]</scope>
    <source>
        <strain evidence="2 3">DSM 20167</strain>
    </source>
</reference>
<sequence length="157" mass="17010">MAQTPTPPVLDFVATIDVEVSPTIDIGTTAQGIRRVAPIRGGTVTGPGLSGKVLDAGADFQRYPAHDLAFLEANYVLELDDGQRILVENRAMRTADPADLERMMAGETVDPSRVYFRCVPGLSADDSGPHAWMNRTLFLGVGERLATGVRIDVFRVR</sequence>
<dbReference type="Proteomes" id="UP001183817">
    <property type="component" value="Unassembled WGS sequence"/>
</dbReference>
<evidence type="ECO:0000256" key="1">
    <source>
        <dbReference type="HAMAP-Rule" id="MF_00775"/>
    </source>
</evidence>
<comment type="similarity">
    <text evidence="1">Belongs to the UPF0311 family.</text>
</comment>
<evidence type="ECO:0000313" key="2">
    <source>
        <dbReference type="EMBL" id="MDR7358731.1"/>
    </source>
</evidence>
<name>A0ABU2BK87_9MICC</name>
<dbReference type="InterPro" id="IPR020915">
    <property type="entry name" value="UPF0311"/>
</dbReference>
<evidence type="ECO:0000313" key="3">
    <source>
        <dbReference type="Proteomes" id="UP001183817"/>
    </source>
</evidence>
<dbReference type="EMBL" id="JAVDYI010000001">
    <property type="protein sequence ID" value="MDR7358731.1"/>
    <property type="molecule type" value="Genomic_DNA"/>
</dbReference>
<dbReference type="RefSeq" id="WP_310290727.1">
    <property type="nucleotide sequence ID" value="NZ_BAAAWO010000001.1"/>
</dbReference>
<accession>A0ABU2BK87</accession>
<keyword evidence="3" id="KW-1185">Reference proteome</keyword>
<comment type="caution">
    <text evidence="2">The sequence shown here is derived from an EMBL/GenBank/DDBJ whole genome shotgun (WGS) entry which is preliminary data.</text>
</comment>
<dbReference type="HAMAP" id="MF_00775">
    <property type="entry name" value="UPF0311"/>
    <property type="match status" value="1"/>
</dbReference>
<protein>
    <recommendedName>
        <fullName evidence="1">UPF0311 protein J2S64_002422</fullName>
    </recommendedName>
</protein>
<proteinExistence type="inferred from homology"/>
<dbReference type="Pfam" id="PF11578">
    <property type="entry name" value="DUF3237"/>
    <property type="match status" value="1"/>
</dbReference>
<dbReference type="Gene3D" id="2.40.160.20">
    <property type="match status" value="1"/>
</dbReference>
<organism evidence="2 3">
    <name type="scientific">Paeniglutamicibacter sulfureus</name>
    <dbReference type="NCBI Taxonomy" id="43666"/>
    <lineage>
        <taxon>Bacteria</taxon>
        <taxon>Bacillati</taxon>
        <taxon>Actinomycetota</taxon>
        <taxon>Actinomycetes</taxon>
        <taxon>Micrococcales</taxon>
        <taxon>Micrococcaceae</taxon>
        <taxon>Paeniglutamicibacter</taxon>
    </lineage>
</organism>
<dbReference type="PANTHER" id="PTHR37315">
    <property type="entry name" value="UPF0311 PROTEIN BLR7842"/>
    <property type="match status" value="1"/>
</dbReference>
<gene>
    <name evidence="2" type="ORF">J2S64_002422</name>
</gene>